<dbReference type="PRINTS" id="PR00926">
    <property type="entry name" value="MITOCARRIER"/>
</dbReference>
<keyword evidence="8 9" id="KW-0472">Membrane</keyword>
<dbReference type="EMBL" id="BEXD01001846">
    <property type="protein sequence ID" value="GBB95989.1"/>
    <property type="molecule type" value="Genomic_DNA"/>
</dbReference>
<reference evidence="13 15" key="1">
    <citation type="submission" date="2017-11" db="EMBL/GenBank/DDBJ databases">
        <title>The genome of Rhizophagus clarus HR1 reveals common genetic basis of auxotrophy among arbuscular mycorrhizal fungi.</title>
        <authorList>
            <person name="Kobayashi Y."/>
        </authorList>
    </citation>
    <scope>NUCLEOTIDE SEQUENCE [LARGE SCALE GENOMIC DNA]</scope>
    <source>
        <strain evidence="13 15">HR1</strain>
    </source>
</reference>
<evidence type="ECO:0000256" key="10">
    <source>
        <dbReference type="RuleBase" id="RU000488"/>
    </source>
</evidence>
<sequence length="353" mass="39048">MDVMTANKKFPAQTSVIPQSSNSTRRQETNKAWLHLVAGGIGGMIGATVTSPLDVVKTRLQSTYYQSNMKSMPISGRAAIPILGHFVQTGKILINVYNIEGWKALFKGLGPNLVGVIPARSINFFTYGNGKRILTDFNGGQETSWIHLIAALTAGITTSTLTNPIWLVKTRMQLQSSSNTKSLQVPIKYKNSFDCLKKIIREEGPRALYKGLSASYLGVTESTIQWVTYEYFKLAFAEKRESKHIESGNLMHSNSKLQWSDKLTAAALAKLIAAGISYPHEVIRTRMRQLPENGKVKYKGLIQCSKTILQEEGIAAMYGGLTAHLIRVVPNAIIMFFCYEAILHYGGANKINK</sequence>
<evidence type="ECO:0000256" key="3">
    <source>
        <dbReference type="ARBA" id="ARBA00022692"/>
    </source>
</evidence>
<dbReference type="GO" id="GO:1990519">
    <property type="term" value="P:pyrimidine nucleotide import into mitochondrion"/>
    <property type="evidence" value="ECO:0007669"/>
    <property type="project" value="TreeGrafter"/>
</dbReference>
<dbReference type="InterPro" id="IPR049562">
    <property type="entry name" value="SLC25A33/36-like"/>
</dbReference>
<dbReference type="AlphaFoldDB" id="A0A2Z6REL3"/>
<accession>A0A2Z6REL3</accession>
<evidence type="ECO:0000313" key="13">
    <source>
        <dbReference type="EMBL" id="GBB95989.1"/>
    </source>
</evidence>
<dbReference type="Pfam" id="PF00153">
    <property type="entry name" value="Mito_carr"/>
    <property type="match status" value="3"/>
</dbReference>
<feature type="transmembrane region" description="Helical" evidence="12">
    <location>
        <begin position="32"/>
        <end position="53"/>
    </location>
</feature>
<organism evidence="13 15">
    <name type="scientific">Rhizophagus clarus</name>
    <dbReference type="NCBI Taxonomy" id="94130"/>
    <lineage>
        <taxon>Eukaryota</taxon>
        <taxon>Fungi</taxon>
        <taxon>Fungi incertae sedis</taxon>
        <taxon>Mucoromycota</taxon>
        <taxon>Glomeromycotina</taxon>
        <taxon>Glomeromycetes</taxon>
        <taxon>Glomerales</taxon>
        <taxon>Glomeraceae</taxon>
        <taxon>Rhizophagus</taxon>
    </lineage>
</organism>
<keyword evidence="3 9" id="KW-0812">Transmembrane</keyword>
<evidence type="ECO:0000256" key="9">
    <source>
        <dbReference type="PROSITE-ProRule" id="PRU00282"/>
    </source>
</evidence>
<feature type="repeat" description="Solcar" evidence="9">
    <location>
        <begin position="257"/>
        <end position="345"/>
    </location>
</feature>
<dbReference type="Proteomes" id="UP000247702">
    <property type="component" value="Unassembled WGS sequence"/>
</dbReference>
<evidence type="ECO:0000256" key="1">
    <source>
        <dbReference type="ARBA" id="ARBA00004448"/>
    </source>
</evidence>
<keyword evidence="2 10" id="KW-0813">Transport</keyword>
<name>A0A2Z6REL3_9GLOM</name>
<dbReference type="EMBL" id="BLAL01000030">
    <property type="protein sequence ID" value="GES77654.1"/>
    <property type="molecule type" value="Genomic_DNA"/>
</dbReference>
<comment type="subcellular location">
    <subcellularLocation>
        <location evidence="1">Mitochondrion inner membrane</location>
        <topology evidence="1">Multi-pass membrane protein</topology>
    </subcellularLocation>
</comment>
<dbReference type="InterPro" id="IPR023395">
    <property type="entry name" value="MCP_dom_sf"/>
</dbReference>
<dbReference type="GO" id="GO:0015218">
    <property type="term" value="F:pyrimidine nucleotide transmembrane transporter activity"/>
    <property type="evidence" value="ECO:0007669"/>
    <property type="project" value="InterPro"/>
</dbReference>
<evidence type="ECO:0000256" key="8">
    <source>
        <dbReference type="ARBA" id="ARBA00023136"/>
    </source>
</evidence>
<dbReference type="InterPro" id="IPR018108">
    <property type="entry name" value="MCP_transmembrane"/>
</dbReference>
<feature type="repeat" description="Solcar" evidence="9">
    <location>
        <begin position="30"/>
        <end position="133"/>
    </location>
</feature>
<dbReference type="OrthoDB" id="269120at2759"/>
<evidence type="ECO:0000313" key="14">
    <source>
        <dbReference type="EMBL" id="GES77654.1"/>
    </source>
</evidence>
<dbReference type="STRING" id="94130.A0A2Z6REL3"/>
<dbReference type="PANTHER" id="PTHR45829:SF4">
    <property type="entry name" value="MITOCHONDRIAL CARRIER PROTEIN RIM2"/>
    <property type="match status" value="1"/>
</dbReference>
<comment type="caution">
    <text evidence="13">The sequence shown here is derived from an EMBL/GenBank/DDBJ whole genome shotgun (WGS) entry which is preliminary data.</text>
</comment>
<dbReference type="PANTHER" id="PTHR45829">
    <property type="entry name" value="MITOCHONDRIAL CARRIER PROTEIN RIM2"/>
    <property type="match status" value="1"/>
</dbReference>
<keyword evidence="7" id="KW-0496">Mitochondrion</keyword>
<evidence type="ECO:0000313" key="15">
    <source>
        <dbReference type="Proteomes" id="UP000247702"/>
    </source>
</evidence>
<evidence type="ECO:0000256" key="6">
    <source>
        <dbReference type="ARBA" id="ARBA00022989"/>
    </source>
</evidence>
<dbReference type="Proteomes" id="UP000615446">
    <property type="component" value="Unassembled WGS sequence"/>
</dbReference>
<evidence type="ECO:0000256" key="5">
    <source>
        <dbReference type="ARBA" id="ARBA00022792"/>
    </source>
</evidence>
<dbReference type="InterPro" id="IPR002067">
    <property type="entry name" value="MCP"/>
</dbReference>
<protein>
    <submittedName>
        <fullName evidence="14">Putative mitochondrial carrier protein</fullName>
    </submittedName>
</protein>
<feature type="compositionally biased region" description="Polar residues" evidence="11">
    <location>
        <begin position="12"/>
        <end position="24"/>
    </location>
</feature>
<evidence type="ECO:0000256" key="4">
    <source>
        <dbReference type="ARBA" id="ARBA00022737"/>
    </source>
</evidence>
<reference evidence="14" key="2">
    <citation type="submission" date="2019-10" db="EMBL/GenBank/DDBJ databases">
        <title>Conservation and host-specific expression of non-tandemly repeated heterogenous ribosome RNA gene in arbuscular mycorrhizal fungi.</title>
        <authorList>
            <person name="Maeda T."/>
            <person name="Kobayashi Y."/>
            <person name="Nakagawa T."/>
            <person name="Ezawa T."/>
            <person name="Yamaguchi K."/>
            <person name="Bino T."/>
            <person name="Nishimoto Y."/>
            <person name="Shigenobu S."/>
            <person name="Kawaguchi M."/>
        </authorList>
    </citation>
    <scope>NUCLEOTIDE SEQUENCE</scope>
    <source>
        <strain evidence="14">HR1</strain>
    </source>
</reference>
<dbReference type="SUPFAM" id="SSF103506">
    <property type="entry name" value="Mitochondrial carrier"/>
    <property type="match status" value="1"/>
</dbReference>
<evidence type="ECO:0000256" key="7">
    <source>
        <dbReference type="ARBA" id="ARBA00023128"/>
    </source>
</evidence>
<evidence type="ECO:0000256" key="11">
    <source>
        <dbReference type="SAM" id="MobiDB-lite"/>
    </source>
</evidence>
<gene>
    <name evidence="14" type="ORF">RCL2_000500800</name>
    <name evidence="13" type="ORF">RclHR1_02660010</name>
</gene>
<keyword evidence="6 12" id="KW-1133">Transmembrane helix</keyword>
<evidence type="ECO:0000256" key="2">
    <source>
        <dbReference type="ARBA" id="ARBA00022448"/>
    </source>
</evidence>
<dbReference type="PROSITE" id="PS50920">
    <property type="entry name" value="SOLCAR"/>
    <property type="match status" value="3"/>
</dbReference>
<feature type="transmembrane region" description="Helical" evidence="12">
    <location>
        <begin position="145"/>
        <end position="168"/>
    </location>
</feature>
<evidence type="ECO:0000256" key="12">
    <source>
        <dbReference type="SAM" id="Phobius"/>
    </source>
</evidence>
<dbReference type="Gene3D" id="1.50.40.10">
    <property type="entry name" value="Mitochondrial carrier domain"/>
    <property type="match status" value="2"/>
</dbReference>
<keyword evidence="4" id="KW-0677">Repeat</keyword>
<comment type="similarity">
    <text evidence="10">Belongs to the mitochondrial carrier (TC 2.A.29) family.</text>
</comment>
<feature type="region of interest" description="Disordered" evidence="11">
    <location>
        <begin position="1"/>
        <end position="26"/>
    </location>
</feature>
<dbReference type="GO" id="GO:0005743">
    <property type="term" value="C:mitochondrial inner membrane"/>
    <property type="evidence" value="ECO:0007669"/>
    <property type="project" value="UniProtKB-SubCell"/>
</dbReference>
<feature type="repeat" description="Solcar" evidence="9">
    <location>
        <begin position="142"/>
        <end position="235"/>
    </location>
</feature>
<keyword evidence="5" id="KW-0999">Mitochondrion inner membrane</keyword>
<keyword evidence="15" id="KW-1185">Reference proteome</keyword>
<proteinExistence type="inferred from homology"/>